<gene>
    <name evidence="3" type="ORF">FGIG_10443</name>
</gene>
<proteinExistence type="predicted"/>
<name>A0A504YD70_FASGI</name>
<feature type="coiled-coil region" evidence="1">
    <location>
        <begin position="34"/>
        <end position="61"/>
    </location>
</feature>
<protein>
    <submittedName>
        <fullName evidence="3">Oxysterol-binding protein</fullName>
    </submittedName>
</protein>
<comment type="caution">
    <text evidence="3">The sequence shown here is derived from an EMBL/GenBank/DDBJ whole genome shotgun (WGS) entry which is preliminary data.</text>
</comment>
<sequence length="311" mass="35151">MVKENRSSVKDFHATYSEALQFLVNNFSRWHQRVQAEQERCVGLERTVEQLARQHRALEIQLSQCYSYPTEELSMDGIVIRCPRGSTLGRDFRTSRTSTLNREFQSPEHSDEDDQFFDAQSAMSGEPVPSCSELPDTKMFNKLLILPRAEGVRASATSLHSLVDADESSSASDSAIEEEAELSRPFQEHSPRESAIQSRRVSSVDTPVSTVSQDRFFSSGRQRRTFIRPSPKVALNLWSIIKNGIGKDLTKIPIPVCIEYNVNNLSQQSTGQVLDIVILTTRMTFLKHCLQLAHYLTSLLPIPDILVYCPN</sequence>
<keyword evidence="1" id="KW-0175">Coiled coil</keyword>
<accession>A0A504YD70</accession>
<dbReference type="OrthoDB" id="416222at2759"/>
<organism evidence="3 4">
    <name type="scientific">Fasciola gigantica</name>
    <name type="common">Giant liver fluke</name>
    <dbReference type="NCBI Taxonomy" id="46835"/>
    <lineage>
        <taxon>Eukaryota</taxon>
        <taxon>Metazoa</taxon>
        <taxon>Spiralia</taxon>
        <taxon>Lophotrochozoa</taxon>
        <taxon>Platyhelminthes</taxon>
        <taxon>Trematoda</taxon>
        <taxon>Digenea</taxon>
        <taxon>Plagiorchiida</taxon>
        <taxon>Echinostomata</taxon>
        <taxon>Echinostomatoidea</taxon>
        <taxon>Fasciolidae</taxon>
        <taxon>Fasciola</taxon>
    </lineage>
</organism>
<feature type="region of interest" description="Disordered" evidence="2">
    <location>
        <begin position="164"/>
        <end position="201"/>
    </location>
</feature>
<keyword evidence="4" id="KW-1185">Reference proteome</keyword>
<dbReference type="Proteomes" id="UP000316759">
    <property type="component" value="Unassembled WGS sequence"/>
</dbReference>
<evidence type="ECO:0000313" key="4">
    <source>
        <dbReference type="Proteomes" id="UP000316759"/>
    </source>
</evidence>
<dbReference type="AlphaFoldDB" id="A0A504YD70"/>
<evidence type="ECO:0000256" key="1">
    <source>
        <dbReference type="SAM" id="Coils"/>
    </source>
</evidence>
<evidence type="ECO:0000313" key="3">
    <source>
        <dbReference type="EMBL" id="TPP58209.1"/>
    </source>
</evidence>
<dbReference type="STRING" id="46835.A0A504YD70"/>
<reference evidence="3 4" key="1">
    <citation type="submission" date="2019-04" db="EMBL/GenBank/DDBJ databases">
        <title>Annotation for the trematode Fasciola gigantica.</title>
        <authorList>
            <person name="Choi Y.-J."/>
        </authorList>
    </citation>
    <scope>NUCLEOTIDE SEQUENCE [LARGE SCALE GENOMIC DNA]</scope>
    <source>
        <strain evidence="3">Uganda_cow_1</strain>
    </source>
</reference>
<dbReference type="EMBL" id="SUNJ01012258">
    <property type="protein sequence ID" value="TPP58209.1"/>
    <property type="molecule type" value="Genomic_DNA"/>
</dbReference>
<evidence type="ECO:0000256" key="2">
    <source>
        <dbReference type="SAM" id="MobiDB-lite"/>
    </source>
</evidence>